<dbReference type="GO" id="GO:0046872">
    <property type="term" value="F:metal ion binding"/>
    <property type="evidence" value="ECO:0007669"/>
    <property type="project" value="UniProtKB-KW"/>
</dbReference>
<sequence length="255" mass="28535">MATTALTGFSMMSLLSLGYLTWDLMSPNQVENEPEQSFVDRSPVPQPPHIIFIMTDDQGFNDIGYHSSDIRTSALDKLAADGVKLENYYIQPICTPSRSQFITGRYQIHTGLQHSIIRPRQPNCLPFDQVTLPQRLQELGYSTHMVGKWHLGFYKKECLPTRRGFDTYFGSLTGSVNYYTYDSCDGPGLCGFDLHEGESVAWGQRGKLHPSLYAKSARSWQPMSLSPSRSSSSSPSKLFIHLCNLHGSISTRIGA</sequence>
<dbReference type="Gene3D" id="3.40.720.10">
    <property type="entry name" value="Alkaline Phosphatase, subunit A"/>
    <property type="match status" value="1"/>
</dbReference>
<dbReference type="InterPro" id="IPR017850">
    <property type="entry name" value="Alkaline_phosphatase_core_sf"/>
</dbReference>
<dbReference type="PANTHER" id="PTHR10342">
    <property type="entry name" value="ARYLSULFATASE"/>
    <property type="match status" value="1"/>
</dbReference>
<evidence type="ECO:0000256" key="7">
    <source>
        <dbReference type="SAM" id="SignalP"/>
    </source>
</evidence>
<gene>
    <name evidence="9" type="ORF">D5F01_LYC15631</name>
</gene>
<evidence type="ECO:0000313" key="9">
    <source>
        <dbReference type="EMBL" id="KAE8285952.1"/>
    </source>
</evidence>
<proteinExistence type="inferred from homology"/>
<evidence type="ECO:0000256" key="6">
    <source>
        <dbReference type="ARBA" id="ARBA00023180"/>
    </source>
</evidence>
<dbReference type="SUPFAM" id="SSF53649">
    <property type="entry name" value="Alkaline phosphatase-like"/>
    <property type="match status" value="1"/>
</dbReference>
<keyword evidence="5" id="KW-0106">Calcium</keyword>
<dbReference type="PANTHER" id="PTHR10342:SF68">
    <property type="entry name" value="ARYLSULFATASE I"/>
    <property type="match status" value="1"/>
</dbReference>
<evidence type="ECO:0000256" key="5">
    <source>
        <dbReference type="ARBA" id="ARBA00022837"/>
    </source>
</evidence>
<evidence type="ECO:0000313" key="10">
    <source>
        <dbReference type="Proteomes" id="UP000424527"/>
    </source>
</evidence>
<keyword evidence="4" id="KW-0378">Hydrolase</keyword>
<evidence type="ECO:0000256" key="4">
    <source>
        <dbReference type="ARBA" id="ARBA00022801"/>
    </source>
</evidence>
<reference evidence="9 10" key="1">
    <citation type="submission" date="2019-07" db="EMBL/GenBank/DDBJ databases">
        <title>Chromosome genome assembly for large yellow croaker.</title>
        <authorList>
            <person name="Xiao S."/>
        </authorList>
    </citation>
    <scope>NUCLEOTIDE SEQUENCE [LARGE SCALE GENOMIC DNA]</scope>
    <source>
        <strain evidence="9">JMULYC20181020</strain>
        <tissue evidence="9">Muscle</tissue>
    </source>
</reference>
<dbReference type="InterPro" id="IPR000917">
    <property type="entry name" value="Sulfatase_N"/>
</dbReference>
<keyword evidence="6" id="KW-0325">Glycoprotein</keyword>
<keyword evidence="10" id="KW-1185">Reference proteome</keyword>
<feature type="chain" id="PRO_5026035250" evidence="7">
    <location>
        <begin position="19"/>
        <end position="255"/>
    </location>
</feature>
<accession>A0A6G0I3X0</accession>
<organism evidence="9 10">
    <name type="scientific">Larimichthys crocea</name>
    <name type="common">Large yellow croaker</name>
    <name type="synonym">Pseudosciaena crocea</name>
    <dbReference type="NCBI Taxonomy" id="215358"/>
    <lineage>
        <taxon>Eukaryota</taxon>
        <taxon>Metazoa</taxon>
        <taxon>Chordata</taxon>
        <taxon>Craniata</taxon>
        <taxon>Vertebrata</taxon>
        <taxon>Euteleostomi</taxon>
        <taxon>Actinopterygii</taxon>
        <taxon>Neopterygii</taxon>
        <taxon>Teleostei</taxon>
        <taxon>Neoteleostei</taxon>
        <taxon>Acanthomorphata</taxon>
        <taxon>Eupercaria</taxon>
        <taxon>Sciaenidae</taxon>
        <taxon>Larimichthys</taxon>
    </lineage>
</organism>
<dbReference type="PROSITE" id="PS00149">
    <property type="entry name" value="SULFATASE_2"/>
    <property type="match status" value="1"/>
</dbReference>
<dbReference type="InterPro" id="IPR047115">
    <property type="entry name" value="ARSB"/>
</dbReference>
<name>A0A6G0I3X0_LARCR</name>
<dbReference type="InterPro" id="IPR024607">
    <property type="entry name" value="Sulfatase_CS"/>
</dbReference>
<dbReference type="Pfam" id="PF00884">
    <property type="entry name" value="Sulfatase"/>
    <property type="match status" value="1"/>
</dbReference>
<dbReference type="PROSITE" id="PS00523">
    <property type="entry name" value="SULFATASE_1"/>
    <property type="match status" value="1"/>
</dbReference>
<dbReference type="AlphaFoldDB" id="A0A6G0I3X0"/>
<protein>
    <submittedName>
        <fullName evidence="9">Arylsulfatase I</fullName>
    </submittedName>
</protein>
<comment type="caution">
    <text evidence="9">The sequence shown here is derived from an EMBL/GenBank/DDBJ whole genome shotgun (WGS) entry which is preliminary data.</text>
</comment>
<keyword evidence="7" id="KW-0732">Signal</keyword>
<dbReference type="Proteomes" id="UP000424527">
    <property type="component" value="Unassembled WGS sequence"/>
</dbReference>
<feature type="domain" description="Sulfatase N-terminal" evidence="8">
    <location>
        <begin position="48"/>
        <end position="184"/>
    </location>
</feature>
<evidence type="ECO:0000259" key="8">
    <source>
        <dbReference type="Pfam" id="PF00884"/>
    </source>
</evidence>
<keyword evidence="3" id="KW-0479">Metal-binding</keyword>
<comment type="similarity">
    <text evidence="2">Belongs to the sulfatase family.</text>
</comment>
<dbReference type="EMBL" id="REGW02000015">
    <property type="protein sequence ID" value="KAE8285952.1"/>
    <property type="molecule type" value="Genomic_DNA"/>
</dbReference>
<feature type="signal peptide" evidence="7">
    <location>
        <begin position="1"/>
        <end position="18"/>
    </location>
</feature>
<dbReference type="GO" id="GO:0008484">
    <property type="term" value="F:sulfuric ester hydrolase activity"/>
    <property type="evidence" value="ECO:0007669"/>
    <property type="project" value="InterPro"/>
</dbReference>
<comment type="cofactor">
    <cofactor evidence="1">
        <name>Ca(2+)</name>
        <dbReference type="ChEBI" id="CHEBI:29108"/>
    </cofactor>
</comment>
<evidence type="ECO:0000256" key="3">
    <source>
        <dbReference type="ARBA" id="ARBA00022723"/>
    </source>
</evidence>
<evidence type="ECO:0000256" key="1">
    <source>
        <dbReference type="ARBA" id="ARBA00001913"/>
    </source>
</evidence>
<evidence type="ECO:0000256" key="2">
    <source>
        <dbReference type="ARBA" id="ARBA00008779"/>
    </source>
</evidence>